<dbReference type="EMBL" id="MU275874">
    <property type="protein sequence ID" value="KAI0049327.1"/>
    <property type="molecule type" value="Genomic_DNA"/>
</dbReference>
<dbReference type="Proteomes" id="UP000814033">
    <property type="component" value="Unassembled WGS sequence"/>
</dbReference>
<gene>
    <name evidence="1" type="ORF">FA95DRAFT_891089</name>
</gene>
<sequence>MSRRSSDLEDSQVKFEPGSSDGEQLWEAIEIVKEDPKRGFLVRWAGNDPNTGKPWPNSWSLREDCTDDLVQEWREKQRAAKGAYLSCETVRSSEYSLSSLEAETHLAHLPLYVYDLPDDPPFFHRYRAACGEFFETRICQPAAEAKSLFRRSVLTHPRCGEQGR</sequence>
<name>A0ACB8RZP3_9AGAM</name>
<keyword evidence="2" id="KW-1185">Reference proteome</keyword>
<reference evidence="1" key="1">
    <citation type="submission" date="2021-02" db="EMBL/GenBank/DDBJ databases">
        <authorList>
            <consortium name="DOE Joint Genome Institute"/>
            <person name="Ahrendt S."/>
            <person name="Looney B.P."/>
            <person name="Miyauchi S."/>
            <person name="Morin E."/>
            <person name="Drula E."/>
            <person name="Courty P.E."/>
            <person name="Chicoki N."/>
            <person name="Fauchery L."/>
            <person name="Kohler A."/>
            <person name="Kuo A."/>
            <person name="Labutti K."/>
            <person name="Pangilinan J."/>
            <person name="Lipzen A."/>
            <person name="Riley R."/>
            <person name="Andreopoulos W."/>
            <person name="He G."/>
            <person name="Johnson J."/>
            <person name="Barry K.W."/>
            <person name="Grigoriev I.V."/>
            <person name="Nagy L."/>
            <person name="Hibbett D."/>
            <person name="Henrissat B."/>
            <person name="Matheny P.B."/>
            <person name="Labbe J."/>
            <person name="Martin F."/>
        </authorList>
    </citation>
    <scope>NUCLEOTIDE SEQUENCE</scope>
    <source>
        <strain evidence="1">FP105234-sp</strain>
    </source>
</reference>
<evidence type="ECO:0000313" key="1">
    <source>
        <dbReference type="EMBL" id="KAI0049327.1"/>
    </source>
</evidence>
<proteinExistence type="predicted"/>
<evidence type="ECO:0000313" key="2">
    <source>
        <dbReference type="Proteomes" id="UP000814033"/>
    </source>
</evidence>
<accession>A0ACB8RZP3</accession>
<organism evidence="1 2">
    <name type="scientific">Auriscalpium vulgare</name>
    <dbReference type="NCBI Taxonomy" id="40419"/>
    <lineage>
        <taxon>Eukaryota</taxon>
        <taxon>Fungi</taxon>
        <taxon>Dikarya</taxon>
        <taxon>Basidiomycota</taxon>
        <taxon>Agaricomycotina</taxon>
        <taxon>Agaricomycetes</taxon>
        <taxon>Russulales</taxon>
        <taxon>Auriscalpiaceae</taxon>
        <taxon>Auriscalpium</taxon>
    </lineage>
</organism>
<protein>
    <submittedName>
        <fullName evidence="1">Uncharacterized protein</fullName>
    </submittedName>
</protein>
<comment type="caution">
    <text evidence="1">The sequence shown here is derived from an EMBL/GenBank/DDBJ whole genome shotgun (WGS) entry which is preliminary data.</text>
</comment>
<reference evidence="1" key="2">
    <citation type="journal article" date="2022" name="New Phytol.">
        <title>Evolutionary transition to the ectomycorrhizal habit in the genomes of a hyperdiverse lineage of mushroom-forming fungi.</title>
        <authorList>
            <person name="Looney B."/>
            <person name="Miyauchi S."/>
            <person name="Morin E."/>
            <person name="Drula E."/>
            <person name="Courty P.E."/>
            <person name="Kohler A."/>
            <person name="Kuo A."/>
            <person name="LaButti K."/>
            <person name="Pangilinan J."/>
            <person name="Lipzen A."/>
            <person name="Riley R."/>
            <person name="Andreopoulos W."/>
            <person name="He G."/>
            <person name="Johnson J."/>
            <person name="Nolan M."/>
            <person name="Tritt A."/>
            <person name="Barry K.W."/>
            <person name="Grigoriev I.V."/>
            <person name="Nagy L.G."/>
            <person name="Hibbett D."/>
            <person name="Henrissat B."/>
            <person name="Matheny P.B."/>
            <person name="Labbe J."/>
            <person name="Martin F.M."/>
        </authorList>
    </citation>
    <scope>NUCLEOTIDE SEQUENCE</scope>
    <source>
        <strain evidence="1">FP105234-sp</strain>
    </source>
</reference>